<evidence type="ECO:0000259" key="4">
    <source>
        <dbReference type="SMART" id="SM00822"/>
    </source>
</evidence>
<feature type="domain" description="Ketoreductase" evidence="4">
    <location>
        <begin position="2"/>
        <end position="175"/>
    </location>
</feature>
<dbReference type="PROSITE" id="PS00061">
    <property type="entry name" value="ADH_SHORT"/>
    <property type="match status" value="1"/>
</dbReference>
<reference evidence="5 6" key="2">
    <citation type="submission" date="2018-12" db="EMBL/GenBank/DDBJ databases">
        <title>Simiduia agarivorans gen. nov., sp. nov., a marine, agarolytic bacterium isolated from shallow coastal water from Keelung, Taiwan.</title>
        <authorList>
            <person name="Shieh W.Y."/>
        </authorList>
    </citation>
    <scope>NUCLEOTIDE SEQUENCE [LARGE SCALE GENOMIC DNA]</scope>
    <source>
        <strain evidence="5 6">GTF-13</strain>
    </source>
</reference>
<dbReference type="PANTHER" id="PTHR43391:SF82">
    <property type="entry name" value="OXIDOREDUCTASE SADH-RELATED"/>
    <property type="match status" value="1"/>
</dbReference>
<dbReference type="PANTHER" id="PTHR43391">
    <property type="entry name" value="RETINOL DEHYDROGENASE-RELATED"/>
    <property type="match status" value="1"/>
</dbReference>
<proteinExistence type="inferred from homology"/>
<keyword evidence="2" id="KW-0560">Oxidoreductase</keyword>
<dbReference type="AlphaFoldDB" id="A0A3P3VLM8"/>
<dbReference type="Proteomes" id="UP000280792">
    <property type="component" value="Unassembled WGS sequence"/>
</dbReference>
<accession>A0A3P3VLM8</accession>
<evidence type="ECO:0000313" key="6">
    <source>
        <dbReference type="Proteomes" id="UP000280792"/>
    </source>
</evidence>
<name>A0A3P3VLM8_9GAMM</name>
<organism evidence="5 6">
    <name type="scientific">Aestuariirhabdus litorea</name>
    <dbReference type="NCBI Taxonomy" id="2528527"/>
    <lineage>
        <taxon>Bacteria</taxon>
        <taxon>Pseudomonadati</taxon>
        <taxon>Pseudomonadota</taxon>
        <taxon>Gammaproteobacteria</taxon>
        <taxon>Oceanospirillales</taxon>
        <taxon>Aestuariirhabdaceae</taxon>
        <taxon>Aestuariirhabdus</taxon>
    </lineage>
</organism>
<dbReference type="Pfam" id="PF00106">
    <property type="entry name" value="adh_short"/>
    <property type="match status" value="1"/>
</dbReference>
<dbReference type="GO" id="GO:0016491">
    <property type="term" value="F:oxidoreductase activity"/>
    <property type="evidence" value="ECO:0007669"/>
    <property type="project" value="UniProtKB-KW"/>
</dbReference>
<keyword evidence="6" id="KW-1185">Reference proteome</keyword>
<dbReference type="SMART" id="SM00822">
    <property type="entry name" value="PKS_KR"/>
    <property type="match status" value="1"/>
</dbReference>
<dbReference type="InterPro" id="IPR002347">
    <property type="entry name" value="SDR_fam"/>
</dbReference>
<dbReference type="SUPFAM" id="SSF51735">
    <property type="entry name" value="NAD(P)-binding Rossmann-fold domains"/>
    <property type="match status" value="1"/>
</dbReference>
<protein>
    <submittedName>
        <fullName evidence="5">SDR family oxidoreductase</fullName>
    </submittedName>
</protein>
<evidence type="ECO:0000313" key="5">
    <source>
        <dbReference type="EMBL" id="RRJ83530.1"/>
    </source>
</evidence>
<dbReference type="PRINTS" id="PR00080">
    <property type="entry name" value="SDRFAMILY"/>
</dbReference>
<dbReference type="InterPro" id="IPR036291">
    <property type="entry name" value="NAD(P)-bd_dom_sf"/>
</dbReference>
<reference evidence="5 6" key="1">
    <citation type="submission" date="2018-08" db="EMBL/GenBank/DDBJ databases">
        <authorList>
            <person name="Khan S.A."/>
        </authorList>
    </citation>
    <scope>NUCLEOTIDE SEQUENCE [LARGE SCALE GENOMIC DNA]</scope>
    <source>
        <strain evidence="5 6">GTF-13</strain>
    </source>
</reference>
<dbReference type="NCBIfam" id="NF006123">
    <property type="entry name" value="PRK08267.1"/>
    <property type="match status" value="1"/>
</dbReference>
<evidence type="ECO:0000256" key="1">
    <source>
        <dbReference type="ARBA" id="ARBA00006484"/>
    </source>
</evidence>
<dbReference type="EMBL" id="QWEZ01000002">
    <property type="protein sequence ID" value="RRJ83530.1"/>
    <property type="molecule type" value="Genomic_DNA"/>
</dbReference>
<dbReference type="InterPro" id="IPR057326">
    <property type="entry name" value="KR_dom"/>
</dbReference>
<dbReference type="Gene3D" id="3.40.50.720">
    <property type="entry name" value="NAD(P)-binding Rossmann-like Domain"/>
    <property type="match status" value="1"/>
</dbReference>
<evidence type="ECO:0000256" key="3">
    <source>
        <dbReference type="RuleBase" id="RU000363"/>
    </source>
</evidence>
<sequence>MVITGAASGIGRASARRLAKSGWRVGLLDRDGEALQGLQQELGEQSLGLALDVTDADAFARALERFVAFAGRLDAIVNGAGVLTVGDFESISLERQRALVEINSLGVLNGCYLAFPYLKGQPGARVINLSSASAIYGVPGFAAYSASKFFVRGLTEALQVEWRRHGIHVCDIMPPFVRTPMVEQLPPTPIIERMGVTLGAEDVARAIEGALSDHRIHHPLTLKFRLLRLLSLLVPGALQSRLYGALAEYP</sequence>
<dbReference type="PRINTS" id="PR00081">
    <property type="entry name" value="GDHRDH"/>
</dbReference>
<gene>
    <name evidence="5" type="ORF">D0544_15410</name>
</gene>
<comment type="caution">
    <text evidence="5">The sequence shown here is derived from an EMBL/GenBank/DDBJ whole genome shotgun (WGS) entry which is preliminary data.</text>
</comment>
<evidence type="ECO:0000256" key="2">
    <source>
        <dbReference type="ARBA" id="ARBA00023002"/>
    </source>
</evidence>
<dbReference type="InterPro" id="IPR020904">
    <property type="entry name" value="Sc_DH/Rdtase_CS"/>
</dbReference>
<comment type="similarity">
    <text evidence="1 3">Belongs to the short-chain dehydrogenases/reductases (SDR) family.</text>
</comment>